<evidence type="ECO:0000259" key="2">
    <source>
        <dbReference type="PROSITE" id="PS50110"/>
    </source>
</evidence>
<dbReference type="InterPro" id="IPR000160">
    <property type="entry name" value="GGDEF_dom"/>
</dbReference>
<proteinExistence type="predicted"/>
<dbReference type="GO" id="GO:0071111">
    <property type="term" value="F:cyclic-guanylate-specific phosphodiesterase activity"/>
    <property type="evidence" value="ECO:0007669"/>
    <property type="project" value="InterPro"/>
</dbReference>
<dbReference type="InterPro" id="IPR050706">
    <property type="entry name" value="Cyclic-di-GMP_PDE-like"/>
</dbReference>
<evidence type="ECO:0000313" key="7">
    <source>
        <dbReference type="Proteomes" id="UP000247612"/>
    </source>
</evidence>
<dbReference type="InterPro" id="IPR000014">
    <property type="entry name" value="PAS"/>
</dbReference>
<sequence>MASKATLLLIEPQTDQSQSLTALLDEAYQVISAVDEQQAISLLKANADTVSVILMADLSCERSKRLFNYLKVKEADQRLPILVIGSQLEDEVCALRQGAWDFIAKPYQNQVLLLRIKNAVERSQLTAFRQLRYLAEYDSLTGIYNKIKFFEVTKQMIEADSEQLYAFVRFDIDRFQLINSFFGTDEGDRLLCYIANRIQEFASQLAACSYGRMESDIFCICLPYADLNKTNLVELIRNYLYEYNTDYDIVPSMGIYLIQDRSLSVESMYNRAALAAKQCKGSYVKCFAYYNESLSVSLAREQEIINEMNTALENHQFIIYLQPKIDIQNGKPCGAEALTRWNHPKRGIMAPNDFIGIFEQNGFITKLDFYIWEQVCILLRKWLDNGYQPYPISVNISRVDLYNPKLVDMILELIRKYQIVPELLNLELTESAYTDNPIMLSETIERLQKHGFTIMMDDFGSGYSSLNILKDMDVDILKIDMRFLSKTKIAGRGENIIASVIRMSKWLNIPVIAEGVETMEQVAFLRSVGCDYVQGYYYEKPIPVEYYETKYLPQGHYQIHSFDSYRESKHIYDELFLNDPQIKKLFNSSNEAAVIYEFAEDKVELIRVNASYYNLLGYEDQALKAPDMLQLVAASDQEAMIELFRNAIHDKVSKAIDYTYLPAEGKRLCLHLVLRYVTEISGKYILMGRLSMAQQQA</sequence>
<name>A0A318KJ22_9FIRM</name>
<evidence type="ECO:0000313" key="6">
    <source>
        <dbReference type="EMBL" id="PXX74621.1"/>
    </source>
</evidence>
<dbReference type="Gene3D" id="3.20.20.450">
    <property type="entry name" value="EAL domain"/>
    <property type="match status" value="1"/>
</dbReference>
<dbReference type="PROSITE" id="PS50112">
    <property type="entry name" value="PAS"/>
    <property type="match status" value="1"/>
</dbReference>
<dbReference type="Pfam" id="PF00990">
    <property type="entry name" value="GGDEF"/>
    <property type="match status" value="1"/>
</dbReference>
<dbReference type="CDD" id="cd01949">
    <property type="entry name" value="GGDEF"/>
    <property type="match status" value="1"/>
</dbReference>
<evidence type="ECO:0000256" key="1">
    <source>
        <dbReference type="PROSITE-ProRule" id="PRU00169"/>
    </source>
</evidence>
<accession>A0A318KJ22</accession>
<feature type="domain" description="Response regulatory" evidence="2">
    <location>
        <begin position="6"/>
        <end position="120"/>
    </location>
</feature>
<dbReference type="Pfam" id="PF00563">
    <property type="entry name" value="EAL"/>
    <property type="match status" value="1"/>
</dbReference>
<comment type="caution">
    <text evidence="1">Lacks conserved residue(s) required for the propagation of feature annotation.</text>
</comment>
<comment type="caution">
    <text evidence="6">The sequence shown here is derived from an EMBL/GenBank/DDBJ whole genome shotgun (WGS) entry which is preliminary data.</text>
</comment>
<keyword evidence="7" id="KW-1185">Reference proteome</keyword>
<dbReference type="Gene3D" id="3.30.450.20">
    <property type="entry name" value="PAS domain"/>
    <property type="match status" value="1"/>
</dbReference>
<dbReference type="SMART" id="SM00052">
    <property type="entry name" value="EAL"/>
    <property type="match status" value="1"/>
</dbReference>
<dbReference type="PROSITE" id="PS50883">
    <property type="entry name" value="EAL"/>
    <property type="match status" value="1"/>
</dbReference>
<dbReference type="InterPro" id="IPR011006">
    <property type="entry name" value="CheY-like_superfamily"/>
</dbReference>
<dbReference type="InterPro" id="IPR035965">
    <property type="entry name" value="PAS-like_dom_sf"/>
</dbReference>
<dbReference type="SMART" id="SM00448">
    <property type="entry name" value="REC"/>
    <property type="match status" value="1"/>
</dbReference>
<gene>
    <name evidence="6" type="ORF">DES51_1227</name>
</gene>
<dbReference type="GO" id="GO:0000160">
    <property type="term" value="P:phosphorelay signal transduction system"/>
    <property type="evidence" value="ECO:0007669"/>
    <property type="project" value="InterPro"/>
</dbReference>
<dbReference type="InterPro" id="IPR001633">
    <property type="entry name" value="EAL_dom"/>
</dbReference>
<dbReference type="InterPro" id="IPR029787">
    <property type="entry name" value="Nucleotide_cyclase"/>
</dbReference>
<organism evidence="6 7">
    <name type="scientific">Dielma fastidiosa</name>
    <dbReference type="NCBI Taxonomy" id="1034346"/>
    <lineage>
        <taxon>Bacteria</taxon>
        <taxon>Bacillati</taxon>
        <taxon>Bacillota</taxon>
        <taxon>Erysipelotrichia</taxon>
        <taxon>Erysipelotrichales</taxon>
        <taxon>Erysipelotrichaceae</taxon>
        <taxon>Dielma</taxon>
    </lineage>
</organism>
<dbReference type="NCBIfam" id="TIGR00254">
    <property type="entry name" value="GGDEF"/>
    <property type="match status" value="1"/>
</dbReference>
<dbReference type="InterPro" id="IPR043128">
    <property type="entry name" value="Rev_trsase/Diguanyl_cyclase"/>
</dbReference>
<dbReference type="InterPro" id="IPR001789">
    <property type="entry name" value="Sig_transdc_resp-reg_receiver"/>
</dbReference>
<dbReference type="OrthoDB" id="9805474at2"/>
<dbReference type="PANTHER" id="PTHR33121">
    <property type="entry name" value="CYCLIC DI-GMP PHOSPHODIESTERASE PDEF"/>
    <property type="match status" value="1"/>
</dbReference>
<evidence type="ECO:0000259" key="5">
    <source>
        <dbReference type="PROSITE" id="PS50887"/>
    </source>
</evidence>
<feature type="domain" description="PAS" evidence="3">
    <location>
        <begin position="578"/>
        <end position="651"/>
    </location>
</feature>
<reference evidence="6 7" key="1">
    <citation type="submission" date="2018-05" db="EMBL/GenBank/DDBJ databases">
        <title>Genomic Encyclopedia of Type Strains, Phase IV (KMG-IV): sequencing the most valuable type-strain genomes for metagenomic binning, comparative biology and taxonomic classification.</title>
        <authorList>
            <person name="Goeker M."/>
        </authorList>
    </citation>
    <scope>NUCLEOTIDE SEQUENCE [LARGE SCALE GENOMIC DNA]</scope>
    <source>
        <strain evidence="6 7">JC118</strain>
    </source>
</reference>
<dbReference type="SMART" id="SM00267">
    <property type="entry name" value="GGDEF"/>
    <property type="match status" value="1"/>
</dbReference>
<dbReference type="InterPro" id="IPR035919">
    <property type="entry name" value="EAL_sf"/>
</dbReference>
<dbReference type="PROSITE" id="PS50110">
    <property type="entry name" value="RESPONSE_REGULATORY"/>
    <property type="match status" value="1"/>
</dbReference>
<dbReference type="RefSeq" id="WP_022938912.1">
    <property type="nucleotide sequence ID" value="NZ_CABKRQ010000007.1"/>
</dbReference>
<dbReference type="SUPFAM" id="SSF55073">
    <property type="entry name" value="Nucleotide cyclase"/>
    <property type="match status" value="1"/>
</dbReference>
<dbReference type="SUPFAM" id="SSF55785">
    <property type="entry name" value="PYP-like sensor domain (PAS domain)"/>
    <property type="match status" value="1"/>
</dbReference>
<dbReference type="SUPFAM" id="SSF52172">
    <property type="entry name" value="CheY-like"/>
    <property type="match status" value="1"/>
</dbReference>
<feature type="domain" description="GGDEF" evidence="5">
    <location>
        <begin position="163"/>
        <end position="292"/>
    </location>
</feature>
<dbReference type="SUPFAM" id="SSF141868">
    <property type="entry name" value="EAL domain-like"/>
    <property type="match status" value="1"/>
</dbReference>
<dbReference type="Proteomes" id="UP000247612">
    <property type="component" value="Unassembled WGS sequence"/>
</dbReference>
<dbReference type="Gene3D" id="3.30.70.270">
    <property type="match status" value="1"/>
</dbReference>
<dbReference type="AlphaFoldDB" id="A0A318KJ22"/>
<dbReference type="CDD" id="cd01948">
    <property type="entry name" value="EAL"/>
    <property type="match status" value="1"/>
</dbReference>
<dbReference type="EMBL" id="QJKH01000022">
    <property type="protein sequence ID" value="PXX74621.1"/>
    <property type="molecule type" value="Genomic_DNA"/>
</dbReference>
<dbReference type="Gene3D" id="3.40.50.2300">
    <property type="match status" value="1"/>
</dbReference>
<evidence type="ECO:0000259" key="4">
    <source>
        <dbReference type="PROSITE" id="PS50883"/>
    </source>
</evidence>
<dbReference type="STRING" id="1034346.GCA_000313565_02627"/>
<feature type="domain" description="EAL" evidence="4">
    <location>
        <begin position="301"/>
        <end position="555"/>
    </location>
</feature>
<dbReference type="PROSITE" id="PS50887">
    <property type="entry name" value="GGDEF"/>
    <property type="match status" value="1"/>
</dbReference>
<evidence type="ECO:0000259" key="3">
    <source>
        <dbReference type="PROSITE" id="PS50112"/>
    </source>
</evidence>
<dbReference type="PANTHER" id="PTHR33121:SF70">
    <property type="entry name" value="SIGNALING PROTEIN YKOW"/>
    <property type="match status" value="1"/>
</dbReference>
<protein>
    <submittedName>
        <fullName evidence="6">Diguanylate cyclase (GGDEF)-like protein</fullName>
    </submittedName>
</protein>